<evidence type="ECO:0000313" key="1">
    <source>
        <dbReference type="EMBL" id="RUS34829.1"/>
    </source>
</evidence>
<name>A0A433QYH8_9FUNG</name>
<comment type="caution">
    <text evidence="1">The sequence shown here is derived from an EMBL/GenBank/DDBJ whole genome shotgun (WGS) entry which is preliminary data.</text>
</comment>
<dbReference type="InterPro" id="IPR012674">
    <property type="entry name" value="Calycin"/>
</dbReference>
<protein>
    <submittedName>
        <fullName evidence="1">Uncharacterized protein</fullName>
    </submittedName>
</protein>
<evidence type="ECO:0000313" key="2">
    <source>
        <dbReference type="Proteomes" id="UP000274822"/>
    </source>
</evidence>
<dbReference type="SUPFAM" id="SSF50814">
    <property type="entry name" value="Lipocalins"/>
    <property type="match status" value="1"/>
</dbReference>
<reference evidence="1 2" key="1">
    <citation type="journal article" date="2018" name="New Phytol.">
        <title>Phylogenomics of Endogonaceae and evolution of mycorrhizas within Mucoromycota.</title>
        <authorList>
            <person name="Chang Y."/>
            <person name="Desiro A."/>
            <person name="Na H."/>
            <person name="Sandor L."/>
            <person name="Lipzen A."/>
            <person name="Clum A."/>
            <person name="Barry K."/>
            <person name="Grigoriev I.V."/>
            <person name="Martin F.M."/>
            <person name="Stajich J.E."/>
            <person name="Smith M.E."/>
            <person name="Bonito G."/>
            <person name="Spatafora J.W."/>
        </authorList>
    </citation>
    <scope>NUCLEOTIDE SEQUENCE [LARGE SCALE GENOMIC DNA]</scope>
    <source>
        <strain evidence="1 2">AD002</strain>
    </source>
</reference>
<dbReference type="Gene3D" id="2.40.128.20">
    <property type="match status" value="1"/>
</dbReference>
<dbReference type="AlphaFoldDB" id="A0A433QYH8"/>
<dbReference type="Proteomes" id="UP000274822">
    <property type="component" value="Unassembled WGS sequence"/>
</dbReference>
<gene>
    <name evidence="1" type="ORF">BC938DRAFT_478355</name>
</gene>
<accession>A0A433QYH8</accession>
<keyword evidence="2" id="KW-1185">Reference proteome</keyword>
<dbReference type="EMBL" id="RBNJ01000322">
    <property type="protein sequence ID" value="RUS34829.1"/>
    <property type="molecule type" value="Genomic_DNA"/>
</dbReference>
<proteinExistence type="predicted"/>
<organism evidence="1 2">
    <name type="scientific">Jimgerdemannia flammicorona</name>
    <dbReference type="NCBI Taxonomy" id="994334"/>
    <lineage>
        <taxon>Eukaryota</taxon>
        <taxon>Fungi</taxon>
        <taxon>Fungi incertae sedis</taxon>
        <taxon>Mucoromycota</taxon>
        <taxon>Mucoromycotina</taxon>
        <taxon>Endogonomycetes</taxon>
        <taxon>Endogonales</taxon>
        <taxon>Endogonaceae</taxon>
        <taxon>Jimgerdemannia</taxon>
    </lineage>
</organism>
<sequence>MESINHFTQNQYHTMKFTTALVIAPPLRSQPTLALSLSAQTRPQCRRTSNSSMLQNTLAAVASSVIDYTVNAKTAPGDLQPERRWHHRGSALAPPSFGEADFTVSFLSLPNFDGNYTGPNYIVSVLDRKLDYNTFEFLYEAAVVGGSCFSQIFIISRKRTISPPIYKAFLKRLETQG</sequence>